<dbReference type="OrthoDB" id="7864318at2"/>
<feature type="region of interest" description="Disordered" evidence="1">
    <location>
        <begin position="89"/>
        <end position="129"/>
    </location>
</feature>
<dbReference type="AlphaFoldDB" id="A0A5C4N3K0"/>
<proteinExistence type="predicted"/>
<dbReference type="RefSeq" id="WP_139083844.1">
    <property type="nucleotide sequence ID" value="NZ_VDFV01000079.1"/>
</dbReference>
<organism evidence="2 3">
    <name type="scientific">Rubellimicrobium roseum</name>
    <dbReference type="NCBI Taxonomy" id="687525"/>
    <lineage>
        <taxon>Bacteria</taxon>
        <taxon>Pseudomonadati</taxon>
        <taxon>Pseudomonadota</taxon>
        <taxon>Alphaproteobacteria</taxon>
        <taxon>Rhodobacterales</taxon>
        <taxon>Roseobacteraceae</taxon>
        <taxon>Rubellimicrobium</taxon>
    </lineage>
</organism>
<dbReference type="EMBL" id="VDFV01000079">
    <property type="protein sequence ID" value="TNC60466.1"/>
    <property type="molecule type" value="Genomic_DNA"/>
</dbReference>
<gene>
    <name evidence="2" type="ORF">FHG71_21985</name>
</gene>
<dbReference type="Proteomes" id="UP000305709">
    <property type="component" value="Unassembled WGS sequence"/>
</dbReference>
<name>A0A5C4N3K0_9RHOB</name>
<evidence type="ECO:0000256" key="1">
    <source>
        <dbReference type="SAM" id="MobiDB-lite"/>
    </source>
</evidence>
<evidence type="ECO:0000313" key="2">
    <source>
        <dbReference type="EMBL" id="TNC60466.1"/>
    </source>
</evidence>
<keyword evidence="3" id="KW-1185">Reference proteome</keyword>
<sequence>MSIAAVNWARQAGLKGPPQVVLLILATHHNAASGQCNPSLKTIAREAGVGLSSVKRAIEYLSACSLVRVEPQFVDGGRSTSQFWLRVGTKSAPVPRQAKSPSQPRVNLPPEPPEDSPPQPTRYAPPQPRVDLALSAHVGLQKGESTYGPTELGQDCEAGALRLIAGGRRYV</sequence>
<comment type="caution">
    <text evidence="2">The sequence shown here is derived from an EMBL/GenBank/DDBJ whole genome shotgun (WGS) entry which is preliminary data.</text>
</comment>
<protein>
    <submittedName>
        <fullName evidence="2">Helix-turn-helix domain-containing protein</fullName>
    </submittedName>
</protein>
<feature type="compositionally biased region" description="Pro residues" evidence="1">
    <location>
        <begin position="107"/>
        <end position="128"/>
    </location>
</feature>
<accession>A0A5C4N3K0</accession>
<evidence type="ECO:0000313" key="3">
    <source>
        <dbReference type="Proteomes" id="UP000305709"/>
    </source>
</evidence>
<dbReference type="Pfam" id="PF13730">
    <property type="entry name" value="HTH_36"/>
    <property type="match status" value="1"/>
</dbReference>
<reference evidence="2 3" key="1">
    <citation type="submission" date="2019-06" db="EMBL/GenBank/DDBJ databases">
        <authorList>
            <person name="Jiang L."/>
        </authorList>
    </citation>
    <scope>NUCLEOTIDE SEQUENCE [LARGE SCALE GENOMIC DNA]</scope>
    <source>
        <strain evidence="2 3">YIM 48858</strain>
    </source>
</reference>